<evidence type="ECO:0000313" key="11">
    <source>
        <dbReference type="EMBL" id="OGD88019.1"/>
    </source>
</evidence>
<dbReference type="AlphaFoldDB" id="A0A1F5G848"/>
<dbReference type="Gene3D" id="3.40.50.2020">
    <property type="match status" value="2"/>
</dbReference>
<dbReference type="GO" id="GO:0002189">
    <property type="term" value="C:ribose phosphate diphosphokinase complex"/>
    <property type="evidence" value="ECO:0007669"/>
    <property type="project" value="TreeGrafter"/>
</dbReference>
<dbReference type="NCBIfam" id="TIGR01251">
    <property type="entry name" value="ribP_PPkin"/>
    <property type="match status" value="1"/>
</dbReference>
<evidence type="ECO:0000256" key="2">
    <source>
        <dbReference type="ARBA" id="ARBA00022679"/>
    </source>
</evidence>
<evidence type="ECO:0000256" key="4">
    <source>
        <dbReference type="ARBA" id="ARBA00022727"/>
    </source>
</evidence>
<dbReference type="Pfam" id="PF13793">
    <property type="entry name" value="Pribosyltran_N"/>
    <property type="match status" value="1"/>
</dbReference>
<evidence type="ECO:0000256" key="6">
    <source>
        <dbReference type="ARBA" id="ARBA00022777"/>
    </source>
</evidence>
<dbReference type="InterPro" id="IPR000836">
    <property type="entry name" value="PRTase_dom"/>
</dbReference>
<comment type="catalytic activity">
    <reaction evidence="9">
        <text>D-ribose 5-phosphate + ATP = 5-phospho-alpha-D-ribose 1-diphosphate + AMP + H(+)</text>
        <dbReference type="Rhea" id="RHEA:15609"/>
        <dbReference type="ChEBI" id="CHEBI:15378"/>
        <dbReference type="ChEBI" id="CHEBI:30616"/>
        <dbReference type="ChEBI" id="CHEBI:58017"/>
        <dbReference type="ChEBI" id="CHEBI:78346"/>
        <dbReference type="ChEBI" id="CHEBI:456215"/>
        <dbReference type="EC" id="2.7.6.1"/>
    </reaction>
</comment>
<dbReference type="GO" id="GO:0000287">
    <property type="term" value="F:magnesium ion binding"/>
    <property type="evidence" value="ECO:0007669"/>
    <property type="project" value="InterPro"/>
</dbReference>
<keyword evidence="4" id="KW-0545">Nucleotide biosynthesis</keyword>
<dbReference type="EC" id="2.7.6.1" evidence="1"/>
<dbReference type="InterPro" id="IPR005946">
    <property type="entry name" value="Rib-P_diPkinase"/>
</dbReference>
<keyword evidence="6" id="KW-0418">Kinase</keyword>
<dbReference type="FunFam" id="3.40.50.2020:FF:000007">
    <property type="entry name" value="Ribose-phosphate pyrophosphokinase"/>
    <property type="match status" value="1"/>
</dbReference>
<dbReference type="Proteomes" id="UP000177369">
    <property type="component" value="Unassembled WGS sequence"/>
</dbReference>
<keyword evidence="3" id="KW-0479">Metal-binding</keyword>
<dbReference type="GO" id="GO:0006015">
    <property type="term" value="P:5-phosphoribose 1-diphosphate biosynthetic process"/>
    <property type="evidence" value="ECO:0007669"/>
    <property type="project" value="TreeGrafter"/>
</dbReference>
<dbReference type="CDD" id="cd06223">
    <property type="entry name" value="PRTases_typeI"/>
    <property type="match status" value="1"/>
</dbReference>
<dbReference type="GO" id="GO:0006164">
    <property type="term" value="P:purine nucleotide biosynthetic process"/>
    <property type="evidence" value="ECO:0007669"/>
    <property type="project" value="TreeGrafter"/>
</dbReference>
<dbReference type="SUPFAM" id="SSF53271">
    <property type="entry name" value="PRTase-like"/>
    <property type="match status" value="2"/>
</dbReference>
<keyword evidence="8" id="KW-0460">Magnesium</keyword>
<name>A0A1F5G848_9BACT</name>
<dbReference type="InterPro" id="IPR029057">
    <property type="entry name" value="PRTase-like"/>
</dbReference>
<dbReference type="NCBIfam" id="NF002320">
    <property type="entry name" value="PRK01259.1"/>
    <property type="match status" value="1"/>
</dbReference>
<dbReference type="SMART" id="SM01400">
    <property type="entry name" value="Pribosyltran_N"/>
    <property type="match status" value="1"/>
</dbReference>
<dbReference type="GO" id="GO:0016301">
    <property type="term" value="F:kinase activity"/>
    <property type="evidence" value="ECO:0007669"/>
    <property type="project" value="UniProtKB-KW"/>
</dbReference>
<dbReference type="Pfam" id="PF14572">
    <property type="entry name" value="Pribosyl_synth"/>
    <property type="match status" value="1"/>
</dbReference>
<feature type="domain" description="Ribose-phosphate pyrophosphokinase N-terminal" evidence="10">
    <location>
        <begin position="5"/>
        <end position="120"/>
    </location>
</feature>
<reference evidence="11 12" key="1">
    <citation type="journal article" date="2016" name="Nat. Commun.">
        <title>Thousands of microbial genomes shed light on interconnected biogeochemical processes in an aquifer system.</title>
        <authorList>
            <person name="Anantharaman K."/>
            <person name="Brown C.T."/>
            <person name="Hug L.A."/>
            <person name="Sharon I."/>
            <person name="Castelle C.J."/>
            <person name="Probst A.J."/>
            <person name="Thomas B.C."/>
            <person name="Singh A."/>
            <person name="Wilkins M.J."/>
            <person name="Karaoz U."/>
            <person name="Brodie E.L."/>
            <person name="Williams K.H."/>
            <person name="Hubbard S.S."/>
            <person name="Banfield J.F."/>
        </authorList>
    </citation>
    <scope>NUCLEOTIDE SEQUENCE [LARGE SCALE GENOMIC DNA]</scope>
</reference>
<accession>A0A1F5G848</accession>
<evidence type="ECO:0000313" key="12">
    <source>
        <dbReference type="Proteomes" id="UP000177369"/>
    </source>
</evidence>
<evidence type="ECO:0000256" key="3">
    <source>
        <dbReference type="ARBA" id="ARBA00022723"/>
    </source>
</evidence>
<dbReference type="GO" id="GO:0005524">
    <property type="term" value="F:ATP binding"/>
    <property type="evidence" value="ECO:0007669"/>
    <property type="project" value="UniProtKB-KW"/>
</dbReference>
<evidence type="ECO:0000256" key="1">
    <source>
        <dbReference type="ARBA" id="ARBA00013247"/>
    </source>
</evidence>
<dbReference type="EMBL" id="MFBD01000040">
    <property type="protein sequence ID" value="OGD88019.1"/>
    <property type="molecule type" value="Genomic_DNA"/>
</dbReference>
<organism evidence="11 12">
    <name type="scientific">Candidatus Curtissbacteria bacterium RIFCSPHIGHO2_02_FULL_40_16b</name>
    <dbReference type="NCBI Taxonomy" id="1797714"/>
    <lineage>
        <taxon>Bacteria</taxon>
        <taxon>Candidatus Curtissiibacteriota</taxon>
    </lineage>
</organism>
<evidence type="ECO:0000259" key="10">
    <source>
        <dbReference type="Pfam" id="PF13793"/>
    </source>
</evidence>
<dbReference type="GO" id="GO:0004749">
    <property type="term" value="F:ribose phosphate diphosphokinase activity"/>
    <property type="evidence" value="ECO:0007669"/>
    <property type="project" value="UniProtKB-EC"/>
</dbReference>
<dbReference type="PANTHER" id="PTHR10210:SF32">
    <property type="entry name" value="RIBOSE-PHOSPHATE PYROPHOSPHOKINASE 2"/>
    <property type="match status" value="1"/>
</dbReference>
<comment type="caution">
    <text evidence="11">The sequence shown here is derived from an EMBL/GenBank/DDBJ whole genome shotgun (WGS) entry which is preliminary data.</text>
</comment>
<keyword evidence="2" id="KW-0808">Transferase</keyword>
<gene>
    <name evidence="11" type="ORF">A3D04_03090</name>
</gene>
<dbReference type="STRING" id="1797714.A3D04_03090"/>
<dbReference type="PANTHER" id="PTHR10210">
    <property type="entry name" value="RIBOSE-PHOSPHATE DIPHOSPHOKINASE FAMILY MEMBER"/>
    <property type="match status" value="1"/>
</dbReference>
<protein>
    <recommendedName>
        <fullName evidence="1">ribose-phosphate diphosphokinase</fullName>
        <ecNumber evidence="1">2.7.6.1</ecNumber>
    </recommendedName>
</protein>
<keyword evidence="5" id="KW-0547">Nucleotide-binding</keyword>
<evidence type="ECO:0000256" key="5">
    <source>
        <dbReference type="ARBA" id="ARBA00022741"/>
    </source>
</evidence>
<evidence type="ECO:0000256" key="9">
    <source>
        <dbReference type="ARBA" id="ARBA00049535"/>
    </source>
</evidence>
<evidence type="ECO:0000256" key="8">
    <source>
        <dbReference type="ARBA" id="ARBA00022842"/>
    </source>
</evidence>
<dbReference type="GO" id="GO:0005737">
    <property type="term" value="C:cytoplasm"/>
    <property type="evidence" value="ECO:0007669"/>
    <property type="project" value="TreeGrafter"/>
</dbReference>
<dbReference type="InterPro" id="IPR029099">
    <property type="entry name" value="Pribosyltran_N"/>
</dbReference>
<evidence type="ECO:0000256" key="7">
    <source>
        <dbReference type="ARBA" id="ARBA00022840"/>
    </source>
</evidence>
<proteinExistence type="predicted"/>
<keyword evidence="7" id="KW-0067">ATP-binding</keyword>
<sequence length="305" mass="33129">MNSPRIFAGSSNPQLAQLVSQRAKISLGKVELGKFADGEIDVWVKDDVNNSNVFIFQSNSSPVNDNIIELSLIADALRRSGAHKITAVIPYFGYSRKEKQNRSGEPISAKVIADLIIASGINKVVCLDLHADAIVGFFDVPVIYLSALNVLAERLKMEKLINPVVVAPDVGGVKRARNFATLLNAPLAVIEKHRQTHVRDEMEVLSITGEMSGDTAIIIDDIISTGGTIIESVKSLEKRKVKRIIVCATHGVFANYAVENLQDSKIEKIFVTDSVAQQPSPTKKASKIETVSIAGLIADCLKEEI</sequence>